<organism evidence="2 3">
    <name type="scientific">Babesia gibsoni</name>
    <dbReference type="NCBI Taxonomy" id="33632"/>
    <lineage>
        <taxon>Eukaryota</taxon>
        <taxon>Sar</taxon>
        <taxon>Alveolata</taxon>
        <taxon>Apicomplexa</taxon>
        <taxon>Aconoidasida</taxon>
        <taxon>Piroplasmida</taxon>
        <taxon>Babesiidae</taxon>
        <taxon>Babesia</taxon>
    </lineage>
</organism>
<comment type="similarity">
    <text evidence="1">Belongs to the Iojap/RsfS family.</text>
</comment>
<name>A0AAD8UWI7_BABGI</name>
<gene>
    <name evidence="2" type="ORF">BgAZ_110440</name>
</gene>
<dbReference type="AlphaFoldDB" id="A0AAD8UWI7"/>
<evidence type="ECO:0000256" key="1">
    <source>
        <dbReference type="ARBA" id="ARBA00010574"/>
    </source>
</evidence>
<proteinExistence type="inferred from homology"/>
<accession>A0AAD8UWI7</accession>
<dbReference type="Proteomes" id="UP001230268">
    <property type="component" value="Unassembled WGS sequence"/>
</dbReference>
<dbReference type="Gene3D" id="3.30.460.10">
    <property type="entry name" value="Beta Polymerase, domain 2"/>
    <property type="match status" value="1"/>
</dbReference>
<evidence type="ECO:0000313" key="2">
    <source>
        <dbReference type="EMBL" id="KAK1445138.1"/>
    </source>
</evidence>
<evidence type="ECO:0008006" key="4">
    <source>
        <dbReference type="Google" id="ProtNLM"/>
    </source>
</evidence>
<keyword evidence="3" id="KW-1185">Reference proteome</keyword>
<protein>
    <recommendedName>
        <fullName evidence="4">Ribosomal silencing factor RsfS</fullName>
    </recommendedName>
</protein>
<dbReference type="EMBL" id="JAVEPI010000001">
    <property type="protein sequence ID" value="KAK1445138.1"/>
    <property type="molecule type" value="Genomic_DNA"/>
</dbReference>
<evidence type="ECO:0000313" key="3">
    <source>
        <dbReference type="Proteomes" id="UP001230268"/>
    </source>
</evidence>
<dbReference type="InterPro" id="IPR043519">
    <property type="entry name" value="NT_sf"/>
</dbReference>
<dbReference type="PANTHER" id="PTHR21043">
    <property type="entry name" value="IOJAP SUPERFAMILY ORTHOLOG"/>
    <property type="match status" value="1"/>
</dbReference>
<dbReference type="GO" id="GO:0017148">
    <property type="term" value="P:negative regulation of translation"/>
    <property type="evidence" value="ECO:0007669"/>
    <property type="project" value="TreeGrafter"/>
</dbReference>
<dbReference type="Pfam" id="PF02410">
    <property type="entry name" value="RsfS"/>
    <property type="match status" value="1"/>
</dbReference>
<dbReference type="GO" id="GO:0090071">
    <property type="term" value="P:negative regulation of ribosome biogenesis"/>
    <property type="evidence" value="ECO:0007669"/>
    <property type="project" value="TreeGrafter"/>
</dbReference>
<dbReference type="GO" id="GO:0043023">
    <property type="term" value="F:ribosomal large subunit binding"/>
    <property type="evidence" value="ECO:0007669"/>
    <property type="project" value="TreeGrafter"/>
</dbReference>
<dbReference type="PANTHER" id="PTHR21043:SF0">
    <property type="entry name" value="MITOCHONDRIAL ASSEMBLY OF RIBOSOMAL LARGE SUBUNIT PROTEIN 1"/>
    <property type="match status" value="1"/>
</dbReference>
<dbReference type="SUPFAM" id="SSF81301">
    <property type="entry name" value="Nucleotidyltransferase"/>
    <property type="match status" value="1"/>
</dbReference>
<sequence length="334" mass="38953">MLVVFHRQRLLESLRLLAVSREPCLHYVRRIYRRSFSSDDTFDRFKRVRDALPPKDNFYDDLLPSLESTSISREEKVDDSGCSSSGSSLLKEVPLEDIEDAVLQFVPENIKSGNIDDECLTPGQAFYLENKDKIFENIRKRYYEETKGAENVELTDSEIESLLPLLMEEEKFGSYDPNPVVPPSKHHLWDYNTNDIYIPKKAIHLHKGQMPTLQEVVDILEQERMSNIAVVDMEKFNRRDQSMYCIVATGTTRSHCRRVGRMLYRVMVDLEIPFVSSTSYCCNSRSDEWIIARLGPLCVHLMIQQVRDRQSVEQLWEESRHIEGTQGNDRLEEH</sequence>
<dbReference type="InterPro" id="IPR004394">
    <property type="entry name" value="Iojap/RsfS/C7orf30"/>
</dbReference>
<comment type="caution">
    <text evidence="2">The sequence shown here is derived from an EMBL/GenBank/DDBJ whole genome shotgun (WGS) entry which is preliminary data.</text>
</comment>
<reference evidence="2" key="1">
    <citation type="submission" date="2023-08" db="EMBL/GenBank/DDBJ databases">
        <title>Draft sequence of the Babesia gibsoni genome.</title>
        <authorList>
            <person name="Yamagishi J.Y."/>
            <person name="Xuan X.X."/>
        </authorList>
    </citation>
    <scope>NUCLEOTIDE SEQUENCE</scope>
    <source>
        <strain evidence="2">Azabu</strain>
    </source>
</reference>